<dbReference type="PANTHER" id="PTHR43401">
    <property type="entry name" value="L-THREONINE 3-DEHYDROGENASE"/>
    <property type="match status" value="1"/>
</dbReference>
<proteinExistence type="predicted"/>
<dbReference type="InterPro" id="IPR036291">
    <property type="entry name" value="NAD(P)-bd_dom_sf"/>
</dbReference>
<evidence type="ECO:0000313" key="5">
    <source>
        <dbReference type="EMBL" id="MBC5581865.1"/>
    </source>
</evidence>
<keyword evidence="6" id="KW-1185">Reference proteome</keyword>
<evidence type="ECO:0000259" key="4">
    <source>
        <dbReference type="SMART" id="SM00829"/>
    </source>
</evidence>
<dbReference type="Gene3D" id="3.40.50.720">
    <property type="entry name" value="NAD(P)-binding Rossmann-like Domain"/>
    <property type="match status" value="1"/>
</dbReference>
<evidence type="ECO:0000256" key="1">
    <source>
        <dbReference type="ARBA" id="ARBA00022723"/>
    </source>
</evidence>
<evidence type="ECO:0000256" key="3">
    <source>
        <dbReference type="ARBA" id="ARBA00023002"/>
    </source>
</evidence>
<dbReference type="GO" id="GO:0016491">
    <property type="term" value="F:oxidoreductase activity"/>
    <property type="evidence" value="ECO:0007669"/>
    <property type="project" value="UniProtKB-KW"/>
</dbReference>
<dbReference type="SMART" id="SM00829">
    <property type="entry name" value="PKS_ER"/>
    <property type="match status" value="1"/>
</dbReference>
<dbReference type="InterPro" id="IPR050129">
    <property type="entry name" value="Zn_alcohol_dh"/>
</dbReference>
<sequence>MRALRYLGPEKLEVQQVVTPVPGQDEVLLRVRACGICGSDVHGFLGLTGRRIPPVTMGHEFCAEVVQCGKNAKKFKEGELVIAQPIHFCGSCVNCRQGLTMLCLNKKFFGVLDTDGAMAEYIAVPEKLLYPLPAGCSPEVGALAEPYAVAYGAVKKAGDLTGKDVLIIGAGTIGICILQLVKLQGPKKIIVSDLSDTRLERAKLLGADGIVNPGKENDLEAIRTLTGGSMVDLSIEAVGVQATANQSIKALKVGGTTVWVGMSQREMTIDMQDIVCSARSVLGSFNYTHQDFGEVVQLLGSGRMESGRLISRVVSLEEAPQAFRDLHDRPDELLKILIDPTR</sequence>
<evidence type="ECO:0000256" key="2">
    <source>
        <dbReference type="ARBA" id="ARBA00022833"/>
    </source>
</evidence>
<dbReference type="AlphaFoldDB" id="A0A923IEK1"/>
<organism evidence="5 6">
    <name type="scientific">Anaerofilum hominis</name>
    <dbReference type="NCBI Taxonomy" id="2763016"/>
    <lineage>
        <taxon>Bacteria</taxon>
        <taxon>Bacillati</taxon>
        <taxon>Bacillota</taxon>
        <taxon>Clostridia</taxon>
        <taxon>Eubacteriales</taxon>
        <taxon>Oscillospiraceae</taxon>
        <taxon>Anaerofilum</taxon>
    </lineage>
</organism>
<keyword evidence="1" id="KW-0479">Metal-binding</keyword>
<dbReference type="RefSeq" id="WP_186888222.1">
    <property type="nucleotide sequence ID" value="NZ_JACONZ010000003.1"/>
</dbReference>
<accession>A0A923IEK1</accession>
<feature type="domain" description="Enoyl reductase (ER)" evidence="4">
    <location>
        <begin position="8"/>
        <end position="338"/>
    </location>
</feature>
<dbReference type="Pfam" id="PF00107">
    <property type="entry name" value="ADH_zinc_N"/>
    <property type="match status" value="1"/>
</dbReference>
<dbReference type="Gene3D" id="3.90.180.10">
    <property type="entry name" value="Medium-chain alcohol dehydrogenases, catalytic domain"/>
    <property type="match status" value="1"/>
</dbReference>
<dbReference type="PANTHER" id="PTHR43401:SF2">
    <property type="entry name" value="L-THREONINE 3-DEHYDROGENASE"/>
    <property type="match status" value="1"/>
</dbReference>
<dbReference type="InterPro" id="IPR020843">
    <property type="entry name" value="ER"/>
</dbReference>
<gene>
    <name evidence="5" type="ORF">H8S23_10125</name>
</gene>
<dbReference type="Proteomes" id="UP000659630">
    <property type="component" value="Unassembled WGS sequence"/>
</dbReference>
<dbReference type="Pfam" id="PF08240">
    <property type="entry name" value="ADH_N"/>
    <property type="match status" value="1"/>
</dbReference>
<dbReference type="EMBL" id="JACONZ010000003">
    <property type="protein sequence ID" value="MBC5581865.1"/>
    <property type="molecule type" value="Genomic_DNA"/>
</dbReference>
<dbReference type="InterPro" id="IPR013149">
    <property type="entry name" value="ADH-like_C"/>
</dbReference>
<comment type="caution">
    <text evidence="5">The sequence shown here is derived from an EMBL/GenBank/DDBJ whole genome shotgun (WGS) entry which is preliminary data.</text>
</comment>
<evidence type="ECO:0000313" key="6">
    <source>
        <dbReference type="Proteomes" id="UP000659630"/>
    </source>
</evidence>
<reference evidence="5" key="1">
    <citation type="submission" date="2020-08" db="EMBL/GenBank/DDBJ databases">
        <title>Genome public.</title>
        <authorList>
            <person name="Liu C."/>
            <person name="Sun Q."/>
        </authorList>
    </citation>
    <scope>NUCLEOTIDE SEQUENCE</scope>
    <source>
        <strain evidence="5">BX8</strain>
    </source>
</reference>
<name>A0A923IEK1_9FIRM</name>
<keyword evidence="3" id="KW-0560">Oxidoreductase</keyword>
<dbReference type="SUPFAM" id="SSF50129">
    <property type="entry name" value="GroES-like"/>
    <property type="match status" value="1"/>
</dbReference>
<protein>
    <submittedName>
        <fullName evidence="5">Alcohol dehydrogenase catalytic domain-containing protein</fullName>
    </submittedName>
</protein>
<dbReference type="InterPro" id="IPR013154">
    <property type="entry name" value="ADH-like_N"/>
</dbReference>
<dbReference type="SUPFAM" id="SSF51735">
    <property type="entry name" value="NAD(P)-binding Rossmann-fold domains"/>
    <property type="match status" value="1"/>
</dbReference>
<keyword evidence="2" id="KW-0862">Zinc</keyword>
<dbReference type="InterPro" id="IPR011032">
    <property type="entry name" value="GroES-like_sf"/>
</dbReference>
<dbReference type="GO" id="GO:0046872">
    <property type="term" value="F:metal ion binding"/>
    <property type="evidence" value="ECO:0007669"/>
    <property type="project" value="UniProtKB-KW"/>
</dbReference>